<accession>A0ABR0B1Q4</accession>
<keyword evidence="2" id="KW-1185">Reference proteome</keyword>
<gene>
    <name evidence="1" type="ORF">OUZ56_027716</name>
</gene>
<sequence>MDRNFYNNKSVNFPIGFYQNSHFPTPDTGTPTLLQRPVDRPTLFLRLYPGGEMALMARRFQDAVPLRLVSFCRGNNAAAPVESPFLSAEWQRSAEQFSRPIRVDFRVSCCGEKLDVML</sequence>
<evidence type="ECO:0000313" key="1">
    <source>
        <dbReference type="EMBL" id="KAK4035629.1"/>
    </source>
</evidence>
<dbReference type="EMBL" id="JAOYFB010000040">
    <property type="protein sequence ID" value="KAK4035629.1"/>
    <property type="molecule type" value="Genomic_DNA"/>
</dbReference>
<evidence type="ECO:0000313" key="2">
    <source>
        <dbReference type="Proteomes" id="UP001234178"/>
    </source>
</evidence>
<name>A0ABR0B1Q4_9CRUS</name>
<protein>
    <submittedName>
        <fullName evidence="1">Uncharacterized protein</fullName>
    </submittedName>
</protein>
<proteinExistence type="predicted"/>
<organism evidence="1 2">
    <name type="scientific">Daphnia magna</name>
    <dbReference type="NCBI Taxonomy" id="35525"/>
    <lineage>
        <taxon>Eukaryota</taxon>
        <taxon>Metazoa</taxon>
        <taxon>Ecdysozoa</taxon>
        <taxon>Arthropoda</taxon>
        <taxon>Crustacea</taxon>
        <taxon>Branchiopoda</taxon>
        <taxon>Diplostraca</taxon>
        <taxon>Cladocera</taxon>
        <taxon>Anomopoda</taxon>
        <taxon>Daphniidae</taxon>
        <taxon>Daphnia</taxon>
    </lineage>
</organism>
<reference evidence="1 2" key="1">
    <citation type="journal article" date="2023" name="Nucleic Acids Res.">
        <title>The hologenome of Daphnia magna reveals possible DNA methylation and microbiome-mediated evolution of the host genome.</title>
        <authorList>
            <person name="Chaturvedi A."/>
            <person name="Li X."/>
            <person name="Dhandapani V."/>
            <person name="Marshall H."/>
            <person name="Kissane S."/>
            <person name="Cuenca-Cambronero M."/>
            <person name="Asole G."/>
            <person name="Calvet F."/>
            <person name="Ruiz-Romero M."/>
            <person name="Marangio P."/>
            <person name="Guigo R."/>
            <person name="Rago D."/>
            <person name="Mirbahai L."/>
            <person name="Eastwood N."/>
            <person name="Colbourne J.K."/>
            <person name="Zhou J."/>
            <person name="Mallon E."/>
            <person name="Orsini L."/>
        </authorList>
    </citation>
    <scope>NUCLEOTIDE SEQUENCE [LARGE SCALE GENOMIC DNA]</scope>
    <source>
        <strain evidence="1">LRV0_1</strain>
    </source>
</reference>
<dbReference type="Proteomes" id="UP001234178">
    <property type="component" value="Unassembled WGS sequence"/>
</dbReference>
<comment type="caution">
    <text evidence="1">The sequence shown here is derived from an EMBL/GenBank/DDBJ whole genome shotgun (WGS) entry which is preliminary data.</text>
</comment>